<reference evidence="1 2" key="1">
    <citation type="submission" date="2020-08" db="EMBL/GenBank/DDBJ databases">
        <title>Whole genome shotgun sequence of Actinoplanes ianthinogenes NBRC 13996.</title>
        <authorList>
            <person name="Komaki H."/>
            <person name="Tamura T."/>
        </authorList>
    </citation>
    <scope>NUCLEOTIDE SEQUENCE [LARGE SCALE GENOMIC DNA]</scope>
    <source>
        <strain evidence="1 2">NBRC 13996</strain>
    </source>
</reference>
<sequence length="275" mass="31591">MRPPFATGDQLELGNLREYWKVLATELSELDELPALDRNRLLSARAFDESQVSGPRTYMEVDRYLSVARDNHEALLALLSHRGASLWAPWSLLRPIFETSFLAAWILDPEDGRERRARGLRCEVVDYYQQRRHRSEFKAFPEMSKLIAEREVADEQSSLHLYRSEAAQLGLRFEQVHQSINVIDELPKLSFVRGSREFTPFLKATWRLLSGYEHGLGWALLKGSQRRAGAKIPGGMNVELVIDDSEFVNAAKSTYFLFLSACRILKRRHLEPSQG</sequence>
<dbReference type="Proteomes" id="UP000676967">
    <property type="component" value="Chromosome"/>
</dbReference>
<evidence type="ECO:0000313" key="1">
    <source>
        <dbReference type="EMBL" id="BCJ46112.1"/>
    </source>
</evidence>
<keyword evidence="2" id="KW-1185">Reference proteome</keyword>
<evidence type="ECO:0000313" key="2">
    <source>
        <dbReference type="Proteomes" id="UP000676967"/>
    </source>
</evidence>
<protein>
    <submittedName>
        <fullName evidence="1">Uncharacterized protein</fullName>
    </submittedName>
</protein>
<organism evidence="1 2">
    <name type="scientific">Actinoplanes ianthinogenes</name>
    <dbReference type="NCBI Taxonomy" id="122358"/>
    <lineage>
        <taxon>Bacteria</taxon>
        <taxon>Bacillati</taxon>
        <taxon>Actinomycetota</taxon>
        <taxon>Actinomycetes</taxon>
        <taxon>Micromonosporales</taxon>
        <taxon>Micromonosporaceae</taxon>
        <taxon>Actinoplanes</taxon>
    </lineage>
</organism>
<accession>A0ABN6CPP6</accession>
<name>A0ABN6CPP6_9ACTN</name>
<gene>
    <name evidence="1" type="ORF">Aiant_67690</name>
</gene>
<dbReference type="RefSeq" id="WP_189332947.1">
    <property type="nucleotide sequence ID" value="NZ_AP023356.1"/>
</dbReference>
<proteinExistence type="predicted"/>
<dbReference type="EMBL" id="AP023356">
    <property type="protein sequence ID" value="BCJ46112.1"/>
    <property type="molecule type" value="Genomic_DNA"/>
</dbReference>